<keyword evidence="2" id="KW-0472">Membrane</keyword>
<feature type="region of interest" description="Disordered" evidence="1">
    <location>
        <begin position="1"/>
        <end position="33"/>
    </location>
</feature>
<dbReference type="Proteomes" id="UP001301769">
    <property type="component" value="Unassembled WGS sequence"/>
</dbReference>
<dbReference type="AlphaFoldDB" id="A0AAN7B734"/>
<feature type="transmembrane region" description="Helical" evidence="2">
    <location>
        <begin position="282"/>
        <end position="305"/>
    </location>
</feature>
<evidence type="ECO:0000313" key="4">
    <source>
        <dbReference type="EMBL" id="KAK4213278.1"/>
    </source>
</evidence>
<evidence type="ECO:0000256" key="2">
    <source>
        <dbReference type="SAM" id="Phobius"/>
    </source>
</evidence>
<evidence type="ECO:0000259" key="3">
    <source>
        <dbReference type="Pfam" id="PF00487"/>
    </source>
</evidence>
<gene>
    <name evidence="4" type="ORF">QBC37DRAFT_388105</name>
</gene>
<dbReference type="InterPro" id="IPR012171">
    <property type="entry name" value="Fatty_acid_desaturase"/>
</dbReference>
<comment type="caution">
    <text evidence="4">The sequence shown here is derived from an EMBL/GenBank/DDBJ whole genome shotgun (WGS) entry which is preliminary data.</text>
</comment>
<dbReference type="InterPro" id="IPR005804">
    <property type="entry name" value="FA_desaturase_dom"/>
</dbReference>
<dbReference type="PANTHER" id="PTHR32100">
    <property type="entry name" value="OMEGA-6 FATTY ACID DESATURASE, CHLOROPLASTIC"/>
    <property type="match status" value="1"/>
</dbReference>
<evidence type="ECO:0000313" key="5">
    <source>
        <dbReference type="Proteomes" id="UP001301769"/>
    </source>
</evidence>
<organism evidence="4 5">
    <name type="scientific">Rhypophila decipiens</name>
    <dbReference type="NCBI Taxonomy" id="261697"/>
    <lineage>
        <taxon>Eukaryota</taxon>
        <taxon>Fungi</taxon>
        <taxon>Dikarya</taxon>
        <taxon>Ascomycota</taxon>
        <taxon>Pezizomycotina</taxon>
        <taxon>Sordariomycetes</taxon>
        <taxon>Sordariomycetidae</taxon>
        <taxon>Sordariales</taxon>
        <taxon>Naviculisporaceae</taxon>
        <taxon>Rhypophila</taxon>
    </lineage>
</organism>
<feature type="transmembrane region" description="Helical" evidence="2">
    <location>
        <begin position="255"/>
        <end position="276"/>
    </location>
</feature>
<name>A0AAN7B734_9PEZI</name>
<feature type="region of interest" description="Disordered" evidence="1">
    <location>
        <begin position="423"/>
        <end position="450"/>
    </location>
</feature>
<accession>A0AAN7B734</accession>
<reference evidence="4" key="1">
    <citation type="journal article" date="2023" name="Mol. Phylogenet. Evol.">
        <title>Genome-scale phylogeny and comparative genomics of the fungal order Sordariales.</title>
        <authorList>
            <person name="Hensen N."/>
            <person name="Bonometti L."/>
            <person name="Westerberg I."/>
            <person name="Brannstrom I.O."/>
            <person name="Guillou S."/>
            <person name="Cros-Aarteil S."/>
            <person name="Calhoun S."/>
            <person name="Haridas S."/>
            <person name="Kuo A."/>
            <person name="Mondo S."/>
            <person name="Pangilinan J."/>
            <person name="Riley R."/>
            <person name="LaButti K."/>
            <person name="Andreopoulos B."/>
            <person name="Lipzen A."/>
            <person name="Chen C."/>
            <person name="Yan M."/>
            <person name="Daum C."/>
            <person name="Ng V."/>
            <person name="Clum A."/>
            <person name="Steindorff A."/>
            <person name="Ohm R.A."/>
            <person name="Martin F."/>
            <person name="Silar P."/>
            <person name="Natvig D.O."/>
            <person name="Lalanne C."/>
            <person name="Gautier V."/>
            <person name="Ament-Velasquez S.L."/>
            <person name="Kruys A."/>
            <person name="Hutchinson M.I."/>
            <person name="Powell A.J."/>
            <person name="Barry K."/>
            <person name="Miller A.N."/>
            <person name="Grigoriev I.V."/>
            <person name="Debuchy R."/>
            <person name="Gladieux P."/>
            <person name="Hiltunen Thoren M."/>
            <person name="Johannesson H."/>
        </authorList>
    </citation>
    <scope>NUCLEOTIDE SEQUENCE</scope>
    <source>
        <strain evidence="4">PSN293</strain>
    </source>
</reference>
<reference evidence="4" key="2">
    <citation type="submission" date="2023-05" db="EMBL/GenBank/DDBJ databases">
        <authorList>
            <consortium name="Lawrence Berkeley National Laboratory"/>
            <person name="Steindorff A."/>
            <person name="Hensen N."/>
            <person name="Bonometti L."/>
            <person name="Westerberg I."/>
            <person name="Brannstrom I.O."/>
            <person name="Guillou S."/>
            <person name="Cros-Aarteil S."/>
            <person name="Calhoun S."/>
            <person name="Haridas S."/>
            <person name="Kuo A."/>
            <person name="Mondo S."/>
            <person name="Pangilinan J."/>
            <person name="Riley R."/>
            <person name="Labutti K."/>
            <person name="Andreopoulos B."/>
            <person name="Lipzen A."/>
            <person name="Chen C."/>
            <person name="Yanf M."/>
            <person name="Daum C."/>
            <person name="Ng V."/>
            <person name="Clum A."/>
            <person name="Ohm R."/>
            <person name="Martin F."/>
            <person name="Silar P."/>
            <person name="Natvig D."/>
            <person name="Lalanne C."/>
            <person name="Gautier V."/>
            <person name="Ament-Velasquez S.L."/>
            <person name="Kruys A."/>
            <person name="Hutchinson M.I."/>
            <person name="Powell A.J."/>
            <person name="Barry K."/>
            <person name="Miller A.N."/>
            <person name="Grigoriev I.V."/>
            <person name="Debuchy R."/>
            <person name="Gladieux P."/>
            <person name="Thoren M.H."/>
            <person name="Johannesson H."/>
        </authorList>
    </citation>
    <scope>NUCLEOTIDE SEQUENCE</scope>
    <source>
        <strain evidence="4">PSN293</strain>
    </source>
</reference>
<evidence type="ECO:0000256" key="1">
    <source>
        <dbReference type="SAM" id="MobiDB-lite"/>
    </source>
</evidence>
<dbReference type="GO" id="GO:0006629">
    <property type="term" value="P:lipid metabolic process"/>
    <property type="evidence" value="ECO:0007669"/>
    <property type="project" value="InterPro"/>
</dbReference>
<keyword evidence="2" id="KW-1133">Transmembrane helix</keyword>
<keyword evidence="2" id="KW-0812">Transmembrane</keyword>
<proteinExistence type="predicted"/>
<protein>
    <submittedName>
        <fullName evidence="4">Fatty acid desaturase-domain-containing protein</fullName>
    </submittedName>
</protein>
<dbReference type="CDD" id="cd03507">
    <property type="entry name" value="Delta12-FADS-like"/>
    <property type="match status" value="1"/>
</dbReference>
<feature type="domain" description="Fatty acid desaturase" evidence="3">
    <location>
        <begin position="103"/>
        <end position="383"/>
    </location>
</feature>
<dbReference type="EMBL" id="MU858111">
    <property type="protein sequence ID" value="KAK4213278.1"/>
    <property type="molecule type" value="Genomic_DNA"/>
</dbReference>
<dbReference type="GO" id="GO:0016491">
    <property type="term" value="F:oxidoreductase activity"/>
    <property type="evidence" value="ECO:0007669"/>
    <property type="project" value="InterPro"/>
</dbReference>
<dbReference type="Pfam" id="PF00487">
    <property type="entry name" value="FA_desaturase"/>
    <property type="match status" value="1"/>
</dbReference>
<sequence>MSSTTTMTNPTGSSPGQTSLRSRTKTRPSSAQHIDLYGNPFTVPDFTMKQIHDAIPAHCFKPSTLKSLAYVARDYVYLLSLMYLVHTYVPLLPSAHLRAAVYTVYTILSGMVMTGIWILAHECGHGAFSKSKTLNNTTGFILHSSLLVPYYSWKISHSHHHKATGDLQRDTVFVPHSREHFVNTSLGEHVDPFTVHELGEDTPLYTLWRCVTHQLFGWPLYMLDNLSGQKGQNGFPYYSHYWFGEGSKLYKKSELWSVFISDLGLAAMCVVLYFAVQTWGLWSVSVLYGVPYLWLNHWIVLITFLQHTDGRLPHFAHSQWTFARGASATIDRDFGFIDTHLFHHIVGTHVLHHLVSSIPFYHAQEATEAIKKVMGRHYHADRETPLLKAFWKNQRDCRFVEETPGMEGSGVYMFRNLHGSGERPRDLAAGEGLSSWAGSMPPSTGVWGTQ</sequence>
<keyword evidence="5" id="KW-1185">Reference proteome</keyword>
<feature type="compositionally biased region" description="Polar residues" evidence="1">
    <location>
        <begin position="1"/>
        <end position="32"/>
    </location>
</feature>
<feature type="transmembrane region" description="Helical" evidence="2">
    <location>
        <begin position="75"/>
        <end position="93"/>
    </location>
</feature>
<feature type="transmembrane region" description="Helical" evidence="2">
    <location>
        <begin position="99"/>
        <end position="120"/>
    </location>
</feature>